<evidence type="ECO:0000259" key="1">
    <source>
        <dbReference type="Pfam" id="PF01510"/>
    </source>
</evidence>
<protein>
    <submittedName>
        <fullName evidence="2">N-acetylmuramoyl-L-alanine amidase</fullName>
    </submittedName>
</protein>
<dbReference type="EMBL" id="CP019646">
    <property type="protein sequence ID" value="AQQ70165.1"/>
    <property type="molecule type" value="Genomic_DNA"/>
</dbReference>
<dbReference type="GO" id="GO:0009253">
    <property type="term" value="P:peptidoglycan catabolic process"/>
    <property type="evidence" value="ECO:0007669"/>
    <property type="project" value="InterPro"/>
</dbReference>
<dbReference type="Pfam" id="PF01510">
    <property type="entry name" value="Amidase_2"/>
    <property type="match status" value="1"/>
</dbReference>
<dbReference type="SUPFAM" id="SSF55846">
    <property type="entry name" value="N-acetylmuramoyl-L-alanine amidase-like"/>
    <property type="match status" value="1"/>
</dbReference>
<accession>A0A1Q2MBR2</accession>
<keyword evidence="3" id="KW-1185">Reference proteome</keyword>
<evidence type="ECO:0000313" key="2">
    <source>
        <dbReference type="EMBL" id="AQQ70165.1"/>
    </source>
</evidence>
<dbReference type="AlphaFoldDB" id="A0A1Q2MBR2"/>
<name>A0A1Q2MBR2_9BACT</name>
<dbReference type="GO" id="GO:0008745">
    <property type="term" value="F:N-acetylmuramoyl-L-alanine amidase activity"/>
    <property type="evidence" value="ECO:0007669"/>
    <property type="project" value="InterPro"/>
</dbReference>
<evidence type="ECO:0000313" key="3">
    <source>
        <dbReference type="Proteomes" id="UP000188181"/>
    </source>
</evidence>
<feature type="domain" description="N-acetylmuramoyl-L-alanine amidase" evidence="1">
    <location>
        <begin position="62"/>
        <end position="155"/>
    </location>
</feature>
<dbReference type="InterPro" id="IPR002502">
    <property type="entry name" value="Amidase_domain"/>
</dbReference>
<dbReference type="Gene3D" id="3.40.80.10">
    <property type="entry name" value="Peptidoglycan recognition protein-like"/>
    <property type="match status" value="1"/>
</dbReference>
<proteinExistence type="predicted"/>
<organism evidence="2 3">
    <name type="scientific">Limihaloglobus sulfuriphilus</name>
    <dbReference type="NCBI Taxonomy" id="1851148"/>
    <lineage>
        <taxon>Bacteria</taxon>
        <taxon>Pseudomonadati</taxon>
        <taxon>Planctomycetota</taxon>
        <taxon>Phycisphaerae</taxon>
        <taxon>Sedimentisphaerales</taxon>
        <taxon>Sedimentisphaeraceae</taxon>
        <taxon>Limihaloglobus</taxon>
    </lineage>
</organism>
<dbReference type="InterPro" id="IPR036505">
    <property type="entry name" value="Amidase/PGRP_sf"/>
</dbReference>
<dbReference type="KEGG" id="pbas:SMSP2_00507"/>
<dbReference type="Proteomes" id="UP000188181">
    <property type="component" value="Chromosome"/>
</dbReference>
<reference evidence="3" key="1">
    <citation type="submission" date="2017-02" db="EMBL/GenBank/DDBJ databases">
        <title>Comparative genomics and description of representatives of a novel lineage of planctomycetes thriving in anoxic sediments.</title>
        <authorList>
            <person name="Spring S."/>
            <person name="Bunk B."/>
            <person name="Sproer C."/>
        </authorList>
    </citation>
    <scope>NUCLEOTIDE SEQUENCE [LARGE SCALE GENOMIC DNA]</scope>
    <source>
        <strain evidence="3">SM-Chi-D1</strain>
    </source>
</reference>
<sequence>MTVGSAVLLIFDTPRPHQGMHEYSLTSYTQLASVRNALSRNPSVTKTDWEYVEIFYSRTSAGDMGTVAMFNNSSTEKDANLHFVICNGEKNGAIQTSDRWRNQYRCLQGDNWYGSRKTIRICVIGHPIRALPSDTQIKRAEDLVETLCKEYGIPKVNVSYPQGWN</sequence>
<gene>
    <name evidence="2" type="ORF">SMSP2_00507</name>
</gene>